<feature type="signal peptide" evidence="1">
    <location>
        <begin position="1"/>
        <end position="36"/>
    </location>
</feature>
<keyword evidence="1" id="KW-0732">Signal</keyword>
<protein>
    <submittedName>
        <fullName evidence="3">IPT/TIG domain-containing protein</fullName>
    </submittedName>
</protein>
<dbReference type="InterPro" id="IPR006311">
    <property type="entry name" value="TAT_signal"/>
</dbReference>
<dbReference type="RefSeq" id="WP_267569973.1">
    <property type="nucleotide sequence ID" value="NZ_JAPNTZ010000025.1"/>
</dbReference>
<feature type="chain" id="PRO_5046154230" evidence="1">
    <location>
        <begin position="37"/>
        <end position="532"/>
    </location>
</feature>
<dbReference type="PROSITE" id="PS51318">
    <property type="entry name" value="TAT"/>
    <property type="match status" value="1"/>
</dbReference>
<dbReference type="Proteomes" id="UP001151002">
    <property type="component" value="Unassembled WGS sequence"/>
</dbReference>
<dbReference type="CDD" id="cd00603">
    <property type="entry name" value="IPT_PCSR"/>
    <property type="match status" value="1"/>
</dbReference>
<proteinExistence type="predicted"/>
<organism evidence="3 4">
    <name type="scientific">Paractinoplanes pyxinae</name>
    <dbReference type="NCBI Taxonomy" id="2997416"/>
    <lineage>
        <taxon>Bacteria</taxon>
        <taxon>Bacillati</taxon>
        <taxon>Actinomycetota</taxon>
        <taxon>Actinomycetes</taxon>
        <taxon>Micromonosporales</taxon>
        <taxon>Micromonosporaceae</taxon>
        <taxon>Paractinoplanes</taxon>
    </lineage>
</organism>
<dbReference type="Pfam" id="PF01833">
    <property type="entry name" value="TIG"/>
    <property type="match status" value="1"/>
</dbReference>
<dbReference type="InterPro" id="IPR002909">
    <property type="entry name" value="IPT_dom"/>
</dbReference>
<evidence type="ECO:0000259" key="2">
    <source>
        <dbReference type="Pfam" id="PF01833"/>
    </source>
</evidence>
<evidence type="ECO:0000313" key="4">
    <source>
        <dbReference type="Proteomes" id="UP001151002"/>
    </source>
</evidence>
<accession>A0ABT4BFN4</accession>
<feature type="domain" description="IPT/TIG" evidence="2">
    <location>
        <begin position="165"/>
        <end position="250"/>
    </location>
</feature>
<dbReference type="EMBL" id="JAPNTZ010000025">
    <property type="protein sequence ID" value="MCY1145358.1"/>
    <property type="molecule type" value="Genomic_DNA"/>
</dbReference>
<comment type="caution">
    <text evidence="3">The sequence shown here is derived from an EMBL/GenBank/DDBJ whole genome shotgun (WGS) entry which is preliminary data.</text>
</comment>
<reference evidence="3" key="1">
    <citation type="submission" date="2022-11" db="EMBL/GenBank/DDBJ databases">
        <authorList>
            <person name="Somphong A."/>
            <person name="Phongsopitanun W."/>
        </authorList>
    </citation>
    <scope>NUCLEOTIDE SEQUENCE</scope>
    <source>
        <strain evidence="3">Pm04-4</strain>
    </source>
</reference>
<dbReference type="InterPro" id="IPR014756">
    <property type="entry name" value="Ig_E-set"/>
</dbReference>
<evidence type="ECO:0000256" key="1">
    <source>
        <dbReference type="SAM" id="SignalP"/>
    </source>
</evidence>
<sequence length="532" mass="52788">MSKTKSSTTRRLARAGFAAGAASSLLVAALATPAYAANVPVTLSQSTGPSNGTPTITASASSAWLVGVTNPAISFSVPACVSTYTSAMSTSVTGITTTAGNLLATSVRKLTDNKLAVTVPAGVQLATPTPTTGTTKYNVCIYASSTAGAPQIGNSTYSVAAAAAITGVSPSAAPSVGGTTVTVSGTNLPTTAAGFIGLTVGGASVPVSNITPAGPNSFAFVAPARAAGKDVMIELTTAAGPARLLGQFTYLPSIVAAPNTASNKRNAVDVNILGSNFVSMNFVGGFNDANAHVYLVNGKYDPTNSTGKTNAGIAECLNVFVVSDEELICTLNLTQQLDKSGNVTLTTRSPADIVTTAGSPNISSATANFTAADIGKQVTAASEAKILYGSTIISVQSPTQATISTNGVADGTGLTAAIGGTRSVAATGSAASKDLTSSALFTQRDVGRPVSGAGVDAGSHIVSVSANGNTATLNRTPTGNVAGPVTVGSQNPVPNDTYYLTVVNNGAVDAQTQLTYQESLVSSASAFTVADF</sequence>
<evidence type="ECO:0000313" key="3">
    <source>
        <dbReference type="EMBL" id="MCY1145358.1"/>
    </source>
</evidence>
<dbReference type="InterPro" id="IPR013783">
    <property type="entry name" value="Ig-like_fold"/>
</dbReference>
<name>A0ABT4BFN4_9ACTN</name>
<dbReference type="Gene3D" id="2.60.40.10">
    <property type="entry name" value="Immunoglobulins"/>
    <property type="match status" value="1"/>
</dbReference>
<gene>
    <name evidence="3" type="ORF">OWR29_45780</name>
</gene>
<keyword evidence="4" id="KW-1185">Reference proteome</keyword>
<dbReference type="SUPFAM" id="SSF81296">
    <property type="entry name" value="E set domains"/>
    <property type="match status" value="1"/>
</dbReference>